<dbReference type="AlphaFoldDB" id="A0A2T4B777"/>
<reference evidence="2" key="1">
    <citation type="submission" date="2016-07" db="EMBL/GenBank/DDBJ databases">
        <title>Multiple horizontal gene transfer events from other fungi enriched the ability of initially mycotrophic Trichoderma (Ascomycota) to feed on dead plant biomass.</title>
        <authorList>
            <consortium name="DOE Joint Genome Institute"/>
            <person name="Atanasova L."/>
            <person name="Chenthamara K."/>
            <person name="Zhang J."/>
            <person name="Grujic M."/>
            <person name="Henrissat B."/>
            <person name="Kuo A."/>
            <person name="Aerts A."/>
            <person name="Salamov A."/>
            <person name="Lipzen A."/>
            <person name="Labutti K."/>
            <person name="Barry K."/>
            <person name="Miao Y."/>
            <person name="Rahimi M.J."/>
            <person name="Shen Q."/>
            <person name="Grigoriev I.V."/>
            <person name="Kubicek C.P."/>
            <person name="Druzhinina I.S."/>
        </authorList>
    </citation>
    <scope>NUCLEOTIDE SEQUENCE [LARGE SCALE GENOMIC DNA]</scope>
    <source>
        <strain evidence="2">TUCIM 6016</strain>
    </source>
</reference>
<protein>
    <submittedName>
        <fullName evidence="1">Uncharacterized protein</fullName>
    </submittedName>
</protein>
<proteinExistence type="predicted"/>
<sequence length="178" mass="20124">MPQPGIEPQWSAYLERYDGWNPELRAEFARGPGGFVRGWPSKGGVYVLSHCFGVELEFLGLDRFNNTPRPSISDPTAAADEETHCNKMRQLGASWYKNENQYKAYNIAPEAFNMDLTYAGWPAGGGVWVLIISRTQARMKGTAIIHNAFNMEERCKAIERLGGRFYENPKDCPFLDLP</sequence>
<name>A0A2T4B777_9HYPO</name>
<organism evidence="1 2">
    <name type="scientific">Trichoderma citrinoviride</name>
    <dbReference type="NCBI Taxonomy" id="58853"/>
    <lineage>
        <taxon>Eukaryota</taxon>
        <taxon>Fungi</taxon>
        <taxon>Dikarya</taxon>
        <taxon>Ascomycota</taxon>
        <taxon>Pezizomycotina</taxon>
        <taxon>Sordariomycetes</taxon>
        <taxon>Hypocreomycetidae</taxon>
        <taxon>Hypocreales</taxon>
        <taxon>Hypocreaceae</taxon>
        <taxon>Trichoderma</taxon>
    </lineage>
</organism>
<gene>
    <name evidence="1" type="ORF">BBK36DRAFT_1204437</name>
</gene>
<accession>A0A2T4B777</accession>
<dbReference type="OrthoDB" id="4487429at2759"/>
<dbReference type="EMBL" id="KZ680215">
    <property type="protein sequence ID" value="PTB65186.1"/>
    <property type="molecule type" value="Genomic_DNA"/>
</dbReference>
<keyword evidence="2" id="KW-1185">Reference proteome</keyword>
<evidence type="ECO:0000313" key="1">
    <source>
        <dbReference type="EMBL" id="PTB65186.1"/>
    </source>
</evidence>
<dbReference type="RefSeq" id="XP_024748506.1">
    <property type="nucleotide sequence ID" value="XM_024897309.1"/>
</dbReference>
<dbReference type="GeneID" id="36605427"/>
<evidence type="ECO:0000313" key="2">
    <source>
        <dbReference type="Proteomes" id="UP000241546"/>
    </source>
</evidence>
<dbReference type="Proteomes" id="UP000241546">
    <property type="component" value="Unassembled WGS sequence"/>
</dbReference>